<dbReference type="EMBL" id="CP000115">
    <property type="protein sequence ID" value="ABA06221.1"/>
    <property type="molecule type" value="Genomic_DNA"/>
</dbReference>
<dbReference type="Proteomes" id="UP000002531">
    <property type="component" value="Chromosome"/>
</dbReference>
<sequence>MRSVKLLVAAGAASLFSSAAFAADLPIAPPPPPYFVPPIVDFGGWYLRGDIGFSNQRVRNIAMADGRNAQLLSHEQTTAFDAAGIYGVGVGYQFNNWLRGDITGQYRGNANFKGTDLLTYPVGGGVVGTGVNNYNAAKSEWLVLANAYVDLGTWWGITPFIGAGVGAARVTIANYTDVGMVNNIGFGWGTYPSAAVAPAASTWNFAWAAHAGLAYQVNPGLAIELGYSYVNLGSGTTGPVSTYTGFTRGVPMQFNDITSHDLRLGVRWYLNSPPAYAPPLVTKG</sequence>
<dbReference type="InterPro" id="IPR011250">
    <property type="entry name" value="OMP/PagP_B-barrel"/>
</dbReference>
<feature type="signal peptide" evidence="2">
    <location>
        <begin position="1"/>
        <end position="22"/>
    </location>
</feature>
<dbReference type="OrthoDB" id="5643626at2"/>
<keyword evidence="5" id="KW-1185">Reference proteome</keyword>
<dbReference type="InterPro" id="IPR027385">
    <property type="entry name" value="Beta-barrel_OMP"/>
</dbReference>
<gene>
    <name evidence="4" type="ordered locus">Nwi_2971</name>
</gene>
<dbReference type="HOGENOM" id="CLU_057473_0_0_5"/>
<evidence type="ECO:0000256" key="2">
    <source>
        <dbReference type="SAM" id="SignalP"/>
    </source>
</evidence>
<dbReference type="Pfam" id="PF13505">
    <property type="entry name" value="OMP_b-brl"/>
    <property type="match status" value="1"/>
</dbReference>
<name>Q3SNC0_NITWN</name>
<dbReference type="Gene3D" id="2.40.160.20">
    <property type="match status" value="1"/>
</dbReference>
<dbReference type="SUPFAM" id="SSF56925">
    <property type="entry name" value="OMPA-like"/>
    <property type="match status" value="1"/>
</dbReference>
<dbReference type="eggNOG" id="COG3637">
    <property type="taxonomic scope" value="Bacteria"/>
</dbReference>
<dbReference type="STRING" id="323098.Nwi_2971"/>
<proteinExistence type="predicted"/>
<feature type="domain" description="Outer membrane protein beta-barrel" evidence="3">
    <location>
        <begin position="12"/>
        <end position="268"/>
    </location>
</feature>
<dbReference type="AlphaFoldDB" id="Q3SNC0"/>
<dbReference type="KEGG" id="nwi:Nwi_2971"/>
<keyword evidence="1 2" id="KW-0732">Signal</keyword>
<evidence type="ECO:0000256" key="1">
    <source>
        <dbReference type="ARBA" id="ARBA00022729"/>
    </source>
</evidence>
<feature type="chain" id="PRO_5004229052" description="Outer membrane protein beta-barrel domain-containing protein" evidence="2">
    <location>
        <begin position="23"/>
        <end position="284"/>
    </location>
</feature>
<dbReference type="RefSeq" id="WP_011316143.1">
    <property type="nucleotide sequence ID" value="NC_007406.1"/>
</dbReference>
<protein>
    <recommendedName>
        <fullName evidence="3">Outer membrane protein beta-barrel domain-containing protein</fullName>
    </recommendedName>
</protein>
<accession>Q3SNC0</accession>
<evidence type="ECO:0000313" key="4">
    <source>
        <dbReference type="EMBL" id="ABA06221.1"/>
    </source>
</evidence>
<evidence type="ECO:0000259" key="3">
    <source>
        <dbReference type="Pfam" id="PF13505"/>
    </source>
</evidence>
<reference evidence="4 5" key="1">
    <citation type="journal article" date="2006" name="Appl. Environ. Microbiol.">
        <title>Genome sequence of the chemolithoautotrophic nitrite-oxidizing bacterium Nitrobacter winogradskyi Nb-255.</title>
        <authorList>
            <person name="Starkenburg S.R."/>
            <person name="Chain P.S."/>
            <person name="Sayavedra-Soto L.A."/>
            <person name="Hauser L."/>
            <person name="Land M.L."/>
            <person name="Larimer F.W."/>
            <person name="Malfatti S.A."/>
            <person name="Klotz M.G."/>
            <person name="Bottomley P.J."/>
            <person name="Arp D.J."/>
            <person name="Hickey W.J."/>
        </authorList>
    </citation>
    <scope>NUCLEOTIDE SEQUENCE [LARGE SCALE GENOMIC DNA]</scope>
    <source>
        <strain evidence="5">ATCC 25391 / DSM 10237 / CIP 104748 / NCIMB 11846 / Nb-255</strain>
    </source>
</reference>
<evidence type="ECO:0000313" key="5">
    <source>
        <dbReference type="Proteomes" id="UP000002531"/>
    </source>
</evidence>
<organism evidence="4 5">
    <name type="scientific">Nitrobacter winogradskyi (strain ATCC 25391 / DSM 10237 / CIP 104748 / NCIMB 11846 / Nb-255)</name>
    <dbReference type="NCBI Taxonomy" id="323098"/>
    <lineage>
        <taxon>Bacteria</taxon>
        <taxon>Pseudomonadati</taxon>
        <taxon>Pseudomonadota</taxon>
        <taxon>Alphaproteobacteria</taxon>
        <taxon>Hyphomicrobiales</taxon>
        <taxon>Nitrobacteraceae</taxon>
        <taxon>Nitrobacter</taxon>
    </lineage>
</organism>